<dbReference type="PANTHER" id="PTHR45623">
    <property type="entry name" value="CHROMODOMAIN-HELICASE-DNA-BINDING PROTEIN 3-RELATED-RELATED"/>
    <property type="match status" value="1"/>
</dbReference>
<dbReference type="GO" id="GO:0031491">
    <property type="term" value="F:nucleosome binding"/>
    <property type="evidence" value="ECO:0007669"/>
    <property type="project" value="InterPro"/>
</dbReference>
<evidence type="ECO:0000256" key="1">
    <source>
        <dbReference type="ARBA" id="ARBA00004123"/>
    </source>
</evidence>
<feature type="region of interest" description="Disordered" evidence="12">
    <location>
        <begin position="792"/>
        <end position="825"/>
    </location>
</feature>
<keyword evidence="10" id="KW-0804">Transcription</keyword>
<keyword evidence="6" id="KW-0347">Helicase</keyword>
<dbReference type="Gene3D" id="1.10.1040.30">
    <property type="entry name" value="ISWI, HAND domain"/>
    <property type="match status" value="1"/>
</dbReference>
<dbReference type="GO" id="GO:0045944">
    <property type="term" value="P:positive regulation of transcription by RNA polymerase II"/>
    <property type="evidence" value="ECO:0007669"/>
    <property type="project" value="UniProtKB-ARBA"/>
</dbReference>
<evidence type="ECO:0000256" key="6">
    <source>
        <dbReference type="ARBA" id="ARBA00022806"/>
    </source>
</evidence>
<feature type="compositionally biased region" description="Low complexity" evidence="12">
    <location>
        <begin position="113"/>
        <end position="122"/>
    </location>
</feature>
<dbReference type="SUPFAM" id="SSF101224">
    <property type="entry name" value="HAND domain of the nucleosome remodeling ATPase ISWI"/>
    <property type="match status" value="1"/>
</dbReference>
<dbReference type="STRING" id="1344416.A0A139ARL3"/>
<feature type="domain" description="Helicase C-terminal" evidence="14">
    <location>
        <begin position="484"/>
        <end position="635"/>
    </location>
</feature>
<evidence type="ECO:0000256" key="9">
    <source>
        <dbReference type="ARBA" id="ARBA00023015"/>
    </source>
</evidence>
<evidence type="ECO:0000259" key="15">
    <source>
        <dbReference type="PROSITE" id="PS51293"/>
    </source>
</evidence>
<evidence type="ECO:0000259" key="13">
    <source>
        <dbReference type="PROSITE" id="PS51192"/>
    </source>
</evidence>
<feature type="region of interest" description="Disordered" evidence="12">
    <location>
        <begin position="113"/>
        <end position="150"/>
    </location>
</feature>
<dbReference type="InterPro" id="IPR015194">
    <property type="entry name" value="ISWI_HAND-dom"/>
</dbReference>
<dbReference type="GO" id="GO:0000785">
    <property type="term" value="C:chromatin"/>
    <property type="evidence" value="ECO:0007669"/>
    <property type="project" value="TreeGrafter"/>
</dbReference>
<dbReference type="InterPro" id="IPR017884">
    <property type="entry name" value="SANT_dom"/>
</dbReference>
<feature type="domain" description="Helicase ATP-binding" evidence="13">
    <location>
        <begin position="186"/>
        <end position="351"/>
    </location>
</feature>
<dbReference type="InterPro" id="IPR027417">
    <property type="entry name" value="P-loop_NTPase"/>
</dbReference>
<dbReference type="EMBL" id="KQ965738">
    <property type="protein sequence ID" value="KXS19390.1"/>
    <property type="molecule type" value="Genomic_DNA"/>
</dbReference>
<dbReference type="GO" id="GO:0042393">
    <property type="term" value="F:histone binding"/>
    <property type="evidence" value="ECO:0007669"/>
    <property type="project" value="TreeGrafter"/>
</dbReference>
<dbReference type="InterPro" id="IPR009057">
    <property type="entry name" value="Homeodomain-like_sf"/>
</dbReference>
<dbReference type="GO" id="GO:0005524">
    <property type="term" value="F:ATP binding"/>
    <property type="evidence" value="ECO:0007669"/>
    <property type="project" value="UniProtKB-KW"/>
</dbReference>
<keyword evidence="11" id="KW-0539">Nucleus</keyword>
<dbReference type="AlphaFoldDB" id="A0A139ARL3"/>
<feature type="region of interest" description="Disordered" evidence="12">
    <location>
        <begin position="1"/>
        <end position="71"/>
    </location>
</feature>
<dbReference type="InterPro" id="IPR001650">
    <property type="entry name" value="Helicase_C-like"/>
</dbReference>
<dbReference type="GO" id="GO:0034728">
    <property type="term" value="P:nucleosome organization"/>
    <property type="evidence" value="ECO:0007669"/>
    <property type="project" value="TreeGrafter"/>
</dbReference>
<dbReference type="SMART" id="SM00717">
    <property type="entry name" value="SANT"/>
    <property type="match status" value="2"/>
</dbReference>
<dbReference type="Gene3D" id="3.40.50.300">
    <property type="entry name" value="P-loop containing nucleotide triphosphate hydrolases"/>
    <property type="match status" value="1"/>
</dbReference>
<dbReference type="PROSITE" id="PS51194">
    <property type="entry name" value="HELICASE_CTER"/>
    <property type="match status" value="1"/>
</dbReference>
<evidence type="ECO:0000256" key="4">
    <source>
        <dbReference type="ARBA" id="ARBA00022741"/>
    </source>
</evidence>
<feature type="compositionally biased region" description="Basic and acidic residues" evidence="12">
    <location>
        <begin position="798"/>
        <end position="823"/>
    </location>
</feature>
<dbReference type="PROSITE" id="PS51293">
    <property type="entry name" value="SANT"/>
    <property type="match status" value="1"/>
</dbReference>
<organism evidence="16 17">
    <name type="scientific">Gonapodya prolifera (strain JEL478)</name>
    <name type="common">Monoblepharis prolifera</name>
    <dbReference type="NCBI Taxonomy" id="1344416"/>
    <lineage>
        <taxon>Eukaryota</taxon>
        <taxon>Fungi</taxon>
        <taxon>Fungi incertae sedis</taxon>
        <taxon>Chytridiomycota</taxon>
        <taxon>Chytridiomycota incertae sedis</taxon>
        <taxon>Monoblepharidomycetes</taxon>
        <taxon>Monoblepharidales</taxon>
        <taxon>Gonapodyaceae</taxon>
        <taxon>Gonapodya</taxon>
    </lineage>
</organism>
<dbReference type="OMA" id="VHDYQFF"/>
<dbReference type="FunFam" id="3.40.50.10810:FF:000002">
    <property type="entry name" value="ISWI chromatin-remodeling complex ATPase CHR11 isoform A"/>
    <property type="match status" value="1"/>
</dbReference>
<evidence type="ECO:0000256" key="5">
    <source>
        <dbReference type="ARBA" id="ARBA00022801"/>
    </source>
</evidence>
<accession>A0A139ARL3</accession>
<feature type="compositionally biased region" description="Acidic residues" evidence="12">
    <location>
        <begin position="21"/>
        <end position="50"/>
    </location>
</feature>
<proteinExistence type="inferred from homology"/>
<dbReference type="CDD" id="cd18793">
    <property type="entry name" value="SF2_C_SNF"/>
    <property type="match status" value="1"/>
</dbReference>
<dbReference type="GO" id="GO:0005634">
    <property type="term" value="C:nucleus"/>
    <property type="evidence" value="ECO:0007669"/>
    <property type="project" value="UniProtKB-SubCell"/>
</dbReference>
<keyword evidence="9" id="KW-0805">Transcription regulation</keyword>
<dbReference type="PANTHER" id="PTHR45623:SF49">
    <property type="entry name" value="SWI_SNF-RELATED MATRIX-ASSOCIATED ACTIN-DEPENDENT REGULATOR OF CHROMATIN SUBFAMILY A MEMBER 5"/>
    <property type="match status" value="1"/>
</dbReference>
<feature type="domain" description="SANT" evidence="15">
    <location>
        <begin position="841"/>
        <end position="896"/>
    </location>
</feature>
<dbReference type="OrthoDB" id="5857104at2759"/>
<dbReference type="InterPro" id="IPR036306">
    <property type="entry name" value="ISWI_HAND-dom_sf"/>
</dbReference>
<keyword evidence="3" id="KW-0677">Repeat</keyword>
<evidence type="ECO:0000256" key="7">
    <source>
        <dbReference type="ARBA" id="ARBA00022840"/>
    </source>
</evidence>
<dbReference type="SUPFAM" id="SSF52540">
    <property type="entry name" value="P-loop containing nucleoside triphosphate hydrolases"/>
    <property type="match status" value="2"/>
</dbReference>
<sequence length="1036" mass="119479">MREGSVATDTETAGSVHADTEEFDDVEMDALAATDEEESNDDPMDTDELNDGAAPERRRAESSARNEGFRKKLSALKADQLADMKKRYRYLLSQTEIFQHFIDEDLLKKLFPDGLPGAAKPGPGRPPKVPPAGESHRRRKTEKEEDEELLQMEEDDDGGTVITESPSYVKGGKMREYQVQGLNWLISLFENGINGILADEMGLGKTLQTISFLGYLKCFQGISGPHLVVVPKSTLHNWQSEFSKWVPEIKSFIFHGDKGRRAELAETILLQQKFDVCITSYEVCLIEKAHLRKFSWQYIVIDEAHRIKNENSLLSQIVRIFQCRNRLLITGTPLQNNLHELWALLNFLLPDIFSSSTKFDEWFQQQKGGADQDAVVRQLQKVLQPFLLRRIKADVEKSLLPKKRMNLYVGLSGTQKRLYQKILEKDIDAVNGAVGDRTAKTRLLNIVMQLRKCCNHPYLFDGVEPGPPFTTDQHLVDTAGKMVVLDKLLTRLKANGSRVLLFSQMSRVLDILEDYCLWKQYDYCRIDGNTAHEDRIRSIDDYNAPNSSKFVFLLTTRAGGLGINLATADIVIMYDNDWNPQVDLQAEDRAHRIGQTKQVIVFRFITENSVEEKIIERATQKLRLDQLVIQQGKAAQQTKAAGKDELLSMIQFGAQQIIASGESTIQDDTIERILERGELKTQELESKYQNAGLDDLQKWTVDGYQAWEGQDFSGKGKRPLAFQWIAPSKRERRADNYNLDQFYRDSMRASGRPPVNKAAKPPQMKNLAFDFQFYPPRFMDLQRKQILWFQKQSGTRTPKIDDNDPEYEKKEQERLEEQTRIDEAEPLTEEELAEKDELSSQGFKDWSKKDFNTFIAAIAKHGRQNVDLIIQDCAQAIQKPEEEIREYWKVFWKRKDELTESAKAIEQISKGEKDIEYREKIGKLLKEKVSRYKHPLQELEIMYSANKGRTFTEEEDRYLVVAMAEHGIATDESYDYIRASIREQTMFRFDWFIKSRTTTEIKNRCKALVRLLEKEIGIEDEEERPRPGPKKRKLRS</sequence>
<dbReference type="InterPro" id="IPR038718">
    <property type="entry name" value="SNF2-like_sf"/>
</dbReference>
<reference evidence="16 17" key="1">
    <citation type="journal article" date="2015" name="Genome Biol. Evol.">
        <title>Phylogenomic analyses indicate that early fungi evolved digesting cell walls of algal ancestors of land plants.</title>
        <authorList>
            <person name="Chang Y."/>
            <person name="Wang S."/>
            <person name="Sekimoto S."/>
            <person name="Aerts A.L."/>
            <person name="Choi C."/>
            <person name="Clum A."/>
            <person name="LaButti K.M."/>
            <person name="Lindquist E.A."/>
            <person name="Yee Ngan C."/>
            <person name="Ohm R.A."/>
            <person name="Salamov A.A."/>
            <person name="Grigoriev I.V."/>
            <person name="Spatafora J.W."/>
            <person name="Berbee M.L."/>
        </authorList>
    </citation>
    <scope>NUCLEOTIDE SEQUENCE [LARGE SCALE GENOMIC DNA]</scope>
    <source>
        <strain evidence="16 17">JEL478</strain>
    </source>
</reference>
<dbReference type="SMART" id="SM00490">
    <property type="entry name" value="HELICc"/>
    <property type="match status" value="1"/>
</dbReference>
<dbReference type="Pfam" id="PF00176">
    <property type="entry name" value="SNF2-rel_dom"/>
    <property type="match status" value="1"/>
</dbReference>
<keyword evidence="17" id="KW-1185">Reference proteome</keyword>
<dbReference type="CDD" id="cd17997">
    <property type="entry name" value="DEXHc_SMARCA1_SMARCA5"/>
    <property type="match status" value="1"/>
</dbReference>
<dbReference type="SUPFAM" id="SSF46689">
    <property type="entry name" value="Homeodomain-like"/>
    <property type="match status" value="2"/>
</dbReference>
<dbReference type="GO" id="GO:0140658">
    <property type="term" value="F:ATP-dependent chromatin remodeler activity"/>
    <property type="evidence" value="ECO:0007669"/>
    <property type="project" value="TreeGrafter"/>
</dbReference>
<comment type="subcellular location">
    <subcellularLocation>
        <location evidence="1">Nucleus</location>
    </subcellularLocation>
</comment>
<dbReference type="FunFam" id="3.40.50.300:FF:000082">
    <property type="entry name" value="ISWI chromatin remodeling complex ATPase ISW1"/>
    <property type="match status" value="1"/>
</dbReference>
<dbReference type="PROSITE" id="PS51192">
    <property type="entry name" value="HELICASE_ATP_BIND_1"/>
    <property type="match status" value="1"/>
</dbReference>
<keyword evidence="8" id="KW-0156">Chromatin regulator</keyword>
<evidence type="ECO:0000256" key="10">
    <source>
        <dbReference type="ARBA" id="ARBA00023163"/>
    </source>
</evidence>
<dbReference type="Pfam" id="PF00271">
    <property type="entry name" value="Helicase_C"/>
    <property type="match status" value="1"/>
</dbReference>
<dbReference type="InterPro" id="IPR014001">
    <property type="entry name" value="Helicase_ATP-bd"/>
</dbReference>
<evidence type="ECO:0000313" key="16">
    <source>
        <dbReference type="EMBL" id="KXS19390.1"/>
    </source>
</evidence>
<dbReference type="GO" id="GO:0004386">
    <property type="term" value="F:helicase activity"/>
    <property type="evidence" value="ECO:0007669"/>
    <property type="project" value="UniProtKB-KW"/>
</dbReference>
<evidence type="ECO:0000256" key="12">
    <source>
        <dbReference type="SAM" id="MobiDB-lite"/>
    </source>
</evidence>
<dbReference type="SMART" id="SM00487">
    <property type="entry name" value="DEXDc"/>
    <property type="match status" value="1"/>
</dbReference>
<gene>
    <name evidence="16" type="ORF">M427DRAFT_120389</name>
</gene>
<evidence type="ECO:0000313" key="17">
    <source>
        <dbReference type="Proteomes" id="UP000070544"/>
    </source>
</evidence>
<dbReference type="InterPro" id="IPR049730">
    <property type="entry name" value="SNF2/RAD54-like_C"/>
</dbReference>
<dbReference type="Gene3D" id="3.40.50.10810">
    <property type="entry name" value="Tandem AAA-ATPase domain"/>
    <property type="match status" value="1"/>
</dbReference>
<comment type="similarity">
    <text evidence="2">Belongs to the SNF2/RAD54 helicase family. ISWI subfamily.</text>
</comment>
<dbReference type="Gene3D" id="1.10.10.60">
    <property type="entry name" value="Homeodomain-like"/>
    <property type="match status" value="2"/>
</dbReference>
<evidence type="ECO:0000256" key="2">
    <source>
        <dbReference type="ARBA" id="ARBA00009687"/>
    </source>
</evidence>
<name>A0A139ARL3_GONPJ</name>
<dbReference type="GO" id="GO:0003677">
    <property type="term" value="F:DNA binding"/>
    <property type="evidence" value="ECO:0007669"/>
    <property type="project" value="InterPro"/>
</dbReference>
<dbReference type="Proteomes" id="UP000070544">
    <property type="component" value="Unassembled WGS sequence"/>
</dbReference>
<dbReference type="InterPro" id="IPR015195">
    <property type="entry name" value="SLIDE"/>
</dbReference>
<evidence type="ECO:0000256" key="8">
    <source>
        <dbReference type="ARBA" id="ARBA00022853"/>
    </source>
</evidence>
<dbReference type="Pfam" id="PF09111">
    <property type="entry name" value="SLIDE"/>
    <property type="match status" value="1"/>
</dbReference>
<keyword evidence="5" id="KW-0378">Hydrolase</keyword>
<dbReference type="InterPro" id="IPR044754">
    <property type="entry name" value="Isw1/2_DEXHc"/>
</dbReference>
<feature type="compositionally biased region" description="Basic and acidic residues" evidence="12">
    <location>
        <begin position="54"/>
        <end position="70"/>
    </location>
</feature>
<dbReference type="InterPro" id="IPR001005">
    <property type="entry name" value="SANT/Myb"/>
</dbReference>
<evidence type="ECO:0000259" key="14">
    <source>
        <dbReference type="PROSITE" id="PS51194"/>
    </source>
</evidence>
<dbReference type="GO" id="GO:0016887">
    <property type="term" value="F:ATP hydrolysis activity"/>
    <property type="evidence" value="ECO:0007669"/>
    <property type="project" value="TreeGrafter"/>
</dbReference>
<dbReference type="Pfam" id="PF09110">
    <property type="entry name" value="HAND"/>
    <property type="match status" value="1"/>
</dbReference>
<keyword evidence="4" id="KW-0547">Nucleotide-binding</keyword>
<evidence type="ECO:0000256" key="3">
    <source>
        <dbReference type="ARBA" id="ARBA00022737"/>
    </source>
</evidence>
<evidence type="ECO:0000256" key="11">
    <source>
        <dbReference type="ARBA" id="ARBA00023242"/>
    </source>
</evidence>
<dbReference type="InterPro" id="IPR000330">
    <property type="entry name" value="SNF2_N"/>
</dbReference>
<protein>
    <submittedName>
        <fullName evidence="16">Uncharacterized protein</fullName>
    </submittedName>
</protein>
<keyword evidence="7" id="KW-0067">ATP-binding</keyword>